<dbReference type="SUPFAM" id="SSF55785">
    <property type="entry name" value="PYP-like sensor domain (PAS domain)"/>
    <property type="match status" value="1"/>
</dbReference>
<dbReference type="Proteomes" id="UP000632858">
    <property type="component" value="Unassembled WGS sequence"/>
</dbReference>
<dbReference type="PROSITE" id="PS50110">
    <property type="entry name" value="RESPONSE_REGULATORY"/>
    <property type="match status" value="1"/>
</dbReference>
<dbReference type="InterPro" id="IPR043128">
    <property type="entry name" value="Rev_trsase/Diguanyl_cyclase"/>
</dbReference>
<dbReference type="AlphaFoldDB" id="A0A917CTH9"/>
<dbReference type="Pfam" id="PF00563">
    <property type="entry name" value="EAL"/>
    <property type="match status" value="1"/>
</dbReference>
<protein>
    <submittedName>
        <fullName evidence="5">GGDEF-domain containing protein</fullName>
    </submittedName>
</protein>
<dbReference type="GO" id="GO:0006355">
    <property type="term" value="P:regulation of DNA-templated transcription"/>
    <property type="evidence" value="ECO:0007669"/>
    <property type="project" value="InterPro"/>
</dbReference>
<comment type="caution">
    <text evidence="5">The sequence shown here is derived from an EMBL/GenBank/DDBJ whole genome shotgun (WGS) entry which is preliminary data.</text>
</comment>
<dbReference type="InterPro" id="IPR035965">
    <property type="entry name" value="PAS-like_dom_sf"/>
</dbReference>
<dbReference type="PROSITE" id="PS50883">
    <property type="entry name" value="EAL"/>
    <property type="match status" value="1"/>
</dbReference>
<proteinExistence type="predicted"/>
<dbReference type="InterPro" id="IPR029787">
    <property type="entry name" value="Nucleotide_cyclase"/>
</dbReference>
<dbReference type="Gene3D" id="3.20.20.450">
    <property type="entry name" value="EAL domain"/>
    <property type="match status" value="1"/>
</dbReference>
<dbReference type="PANTHER" id="PTHR33121:SF79">
    <property type="entry name" value="CYCLIC DI-GMP PHOSPHODIESTERASE PDED-RELATED"/>
    <property type="match status" value="1"/>
</dbReference>
<dbReference type="Pfam" id="PF00990">
    <property type="entry name" value="GGDEF"/>
    <property type="match status" value="1"/>
</dbReference>
<dbReference type="CDD" id="cd00130">
    <property type="entry name" value="PAS"/>
    <property type="match status" value="1"/>
</dbReference>
<evidence type="ECO:0000313" key="6">
    <source>
        <dbReference type="Proteomes" id="UP000632858"/>
    </source>
</evidence>
<reference evidence="5" key="2">
    <citation type="submission" date="2020-09" db="EMBL/GenBank/DDBJ databases">
        <authorList>
            <person name="Sun Q."/>
            <person name="Zhou Y."/>
        </authorList>
    </citation>
    <scope>NUCLEOTIDE SEQUENCE</scope>
    <source>
        <strain evidence="5">CGMCC 1.12726</strain>
    </source>
</reference>
<evidence type="ECO:0000259" key="3">
    <source>
        <dbReference type="PROSITE" id="PS50883"/>
    </source>
</evidence>
<accession>A0A917CTH9</accession>
<comment type="caution">
    <text evidence="1">Lacks conserved residue(s) required for the propagation of feature annotation.</text>
</comment>
<dbReference type="SMART" id="SM00267">
    <property type="entry name" value="GGDEF"/>
    <property type="match status" value="1"/>
</dbReference>
<dbReference type="Pfam" id="PF00989">
    <property type="entry name" value="PAS"/>
    <property type="match status" value="1"/>
</dbReference>
<dbReference type="PANTHER" id="PTHR33121">
    <property type="entry name" value="CYCLIC DI-GMP PHOSPHODIESTERASE PDEF"/>
    <property type="match status" value="1"/>
</dbReference>
<evidence type="ECO:0000313" key="5">
    <source>
        <dbReference type="EMBL" id="GGF96434.1"/>
    </source>
</evidence>
<dbReference type="InterPro" id="IPR000014">
    <property type="entry name" value="PAS"/>
</dbReference>
<dbReference type="InterPro" id="IPR050706">
    <property type="entry name" value="Cyclic-di-GMP_PDE-like"/>
</dbReference>
<dbReference type="InterPro" id="IPR035919">
    <property type="entry name" value="EAL_sf"/>
</dbReference>
<dbReference type="SUPFAM" id="SSF52172">
    <property type="entry name" value="CheY-like"/>
    <property type="match status" value="1"/>
</dbReference>
<dbReference type="NCBIfam" id="TIGR00229">
    <property type="entry name" value="sensory_box"/>
    <property type="match status" value="1"/>
</dbReference>
<feature type="domain" description="Response regulatory" evidence="2">
    <location>
        <begin position="9"/>
        <end position="124"/>
    </location>
</feature>
<dbReference type="SMART" id="SM00091">
    <property type="entry name" value="PAS"/>
    <property type="match status" value="1"/>
</dbReference>
<evidence type="ECO:0000259" key="2">
    <source>
        <dbReference type="PROSITE" id="PS50110"/>
    </source>
</evidence>
<organism evidence="5 6">
    <name type="scientific">Arenimonas maotaiensis</name>
    <dbReference type="NCBI Taxonomy" id="1446479"/>
    <lineage>
        <taxon>Bacteria</taxon>
        <taxon>Pseudomonadati</taxon>
        <taxon>Pseudomonadota</taxon>
        <taxon>Gammaproteobacteria</taxon>
        <taxon>Lysobacterales</taxon>
        <taxon>Lysobacteraceae</taxon>
        <taxon>Arenimonas</taxon>
    </lineage>
</organism>
<feature type="domain" description="EAL" evidence="3">
    <location>
        <begin position="442"/>
        <end position="692"/>
    </location>
</feature>
<gene>
    <name evidence="5" type="ORF">GCM10010960_17600</name>
</gene>
<dbReference type="InterPro" id="IPR013767">
    <property type="entry name" value="PAS_fold"/>
</dbReference>
<keyword evidence="6" id="KW-1185">Reference proteome</keyword>
<dbReference type="Gene3D" id="3.30.70.270">
    <property type="match status" value="1"/>
</dbReference>
<evidence type="ECO:0000256" key="1">
    <source>
        <dbReference type="PROSITE-ProRule" id="PRU00169"/>
    </source>
</evidence>
<dbReference type="SUPFAM" id="SSF141868">
    <property type="entry name" value="EAL domain-like"/>
    <property type="match status" value="1"/>
</dbReference>
<name>A0A917CTH9_9GAMM</name>
<dbReference type="InterPro" id="IPR001633">
    <property type="entry name" value="EAL_dom"/>
</dbReference>
<dbReference type="SUPFAM" id="SSF55073">
    <property type="entry name" value="Nucleotide cyclase"/>
    <property type="match status" value="1"/>
</dbReference>
<dbReference type="Gene3D" id="3.30.450.20">
    <property type="entry name" value="PAS domain"/>
    <property type="match status" value="1"/>
</dbReference>
<dbReference type="PROSITE" id="PS50887">
    <property type="entry name" value="GGDEF"/>
    <property type="match status" value="1"/>
</dbReference>
<sequence>MSKLEQALRLLIVEVQLEQAEFMISHIRNGGIAVRPERAEDDAQFDDIVANSRTDIVLVAANPVLPLEQAVERIKRQGKDIPVIAVLEHLSDEAVLDALGKGAADAVIRGEPAHIRHVIRRQFLALLNRRSVRHFEADLRESERRCDALIESSRDPIAYIHDGMHIRANESYLQMFGYESFDELEGMPILDLIDAGQQAAFKQIVKDFAKTRQCPPSIRVGIHPADGSAAEVEFEMMPASYDGELCLQLVARPQLADSQLSEQLRELKDRDPNTMLFNRKYFMGQLETAVGRAGAGTGNQAVLLVEPNQFEQRTRNLDIGLVDQLMIEFAAKLTTLTAEDGVCFHLRDHTLAVLCPDSRFEDTVALCERIHAGFDNVLLEVGDSSIGFSVSVAGVQITEQNASVPEILNTANRLLQSMDGLGGNRFEVFDPAAGERADAELDKAWRERILKALAGGEFVLNYQPVINLTQESDIESYELLIRLPSQEGEQIAPDHFLPIAQRHGLIDDIDRWVVGQAIALLAERQRRGIDTQIFVKISPESVQDISLAHLISAALRAHEVEGRRLILELPESQIITRLKDVQAFKAAIKPLGVRLSLTQFGTSVDSLKMLGHFDADMIKIDRSFIEDLDKNPQHQAKIREFVQHARDLDKATMAEFVSDAATVGLLFSAGVDWIQGNFLSPPLTQMTFDFST</sequence>
<dbReference type="InterPro" id="IPR001789">
    <property type="entry name" value="Sig_transdc_resp-reg_receiver"/>
</dbReference>
<feature type="domain" description="GGDEF" evidence="4">
    <location>
        <begin position="298"/>
        <end position="431"/>
    </location>
</feature>
<dbReference type="SMART" id="SM00052">
    <property type="entry name" value="EAL"/>
    <property type="match status" value="1"/>
</dbReference>
<dbReference type="RefSeq" id="WP_188450032.1">
    <property type="nucleotide sequence ID" value="NZ_BMFO01000004.1"/>
</dbReference>
<reference evidence="5" key="1">
    <citation type="journal article" date="2014" name="Int. J. Syst. Evol. Microbiol.">
        <title>Complete genome sequence of Corynebacterium casei LMG S-19264T (=DSM 44701T), isolated from a smear-ripened cheese.</title>
        <authorList>
            <consortium name="US DOE Joint Genome Institute (JGI-PGF)"/>
            <person name="Walter F."/>
            <person name="Albersmeier A."/>
            <person name="Kalinowski J."/>
            <person name="Ruckert C."/>
        </authorList>
    </citation>
    <scope>NUCLEOTIDE SEQUENCE</scope>
    <source>
        <strain evidence="5">CGMCC 1.12726</strain>
    </source>
</reference>
<dbReference type="CDD" id="cd01948">
    <property type="entry name" value="EAL"/>
    <property type="match status" value="1"/>
</dbReference>
<dbReference type="InterPro" id="IPR011006">
    <property type="entry name" value="CheY-like_superfamily"/>
</dbReference>
<dbReference type="CDD" id="cd00156">
    <property type="entry name" value="REC"/>
    <property type="match status" value="1"/>
</dbReference>
<dbReference type="Gene3D" id="3.40.50.2300">
    <property type="match status" value="1"/>
</dbReference>
<dbReference type="InterPro" id="IPR000160">
    <property type="entry name" value="GGDEF_dom"/>
</dbReference>
<dbReference type="EMBL" id="BMFO01000004">
    <property type="protein sequence ID" value="GGF96434.1"/>
    <property type="molecule type" value="Genomic_DNA"/>
</dbReference>
<dbReference type="GO" id="GO:0000160">
    <property type="term" value="P:phosphorelay signal transduction system"/>
    <property type="evidence" value="ECO:0007669"/>
    <property type="project" value="InterPro"/>
</dbReference>
<evidence type="ECO:0000259" key="4">
    <source>
        <dbReference type="PROSITE" id="PS50887"/>
    </source>
</evidence>
<dbReference type="GO" id="GO:0071111">
    <property type="term" value="F:cyclic-guanylate-specific phosphodiesterase activity"/>
    <property type="evidence" value="ECO:0007669"/>
    <property type="project" value="InterPro"/>
</dbReference>